<dbReference type="InterPro" id="IPR000210">
    <property type="entry name" value="BTB/POZ_dom"/>
</dbReference>
<evidence type="ECO:0000313" key="3">
    <source>
        <dbReference type="EMBL" id="KAK0392574.1"/>
    </source>
</evidence>
<dbReference type="Gene3D" id="3.30.710.10">
    <property type="entry name" value="Potassium Channel Kv1.1, Chain A"/>
    <property type="match status" value="1"/>
</dbReference>
<organism evidence="3 4">
    <name type="scientific">Sarocladium strictum</name>
    <name type="common">Black bundle disease fungus</name>
    <name type="synonym">Acremonium strictum</name>
    <dbReference type="NCBI Taxonomy" id="5046"/>
    <lineage>
        <taxon>Eukaryota</taxon>
        <taxon>Fungi</taxon>
        <taxon>Dikarya</taxon>
        <taxon>Ascomycota</taxon>
        <taxon>Pezizomycotina</taxon>
        <taxon>Sordariomycetes</taxon>
        <taxon>Hypocreomycetidae</taxon>
        <taxon>Hypocreales</taxon>
        <taxon>Sarocladiaceae</taxon>
        <taxon>Sarocladium</taxon>
    </lineage>
</organism>
<evidence type="ECO:0000256" key="1">
    <source>
        <dbReference type="SAM" id="MobiDB-lite"/>
    </source>
</evidence>
<reference evidence="3" key="1">
    <citation type="submission" date="2022-10" db="EMBL/GenBank/DDBJ databases">
        <title>Determination and structural analysis of whole genome sequence of Sarocladium strictum F4-1.</title>
        <authorList>
            <person name="Hu L."/>
            <person name="Jiang Y."/>
        </authorList>
    </citation>
    <scope>NUCLEOTIDE SEQUENCE</scope>
    <source>
        <strain evidence="3">F4-1</strain>
    </source>
</reference>
<dbReference type="CDD" id="cd18186">
    <property type="entry name" value="BTB_POZ_ZBTB_KLHL-like"/>
    <property type="match status" value="1"/>
</dbReference>
<protein>
    <recommendedName>
        <fullName evidence="2">BTB domain-containing protein</fullName>
    </recommendedName>
</protein>
<proteinExistence type="predicted"/>
<dbReference type="InterPro" id="IPR011333">
    <property type="entry name" value="SKP1/BTB/POZ_sf"/>
</dbReference>
<gene>
    <name evidence="3" type="ORF">NLU13_2069</name>
</gene>
<feature type="region of interest" description="Disordered" evidence="1">
    <location>
        <begin position="1"/>
        <end position="53"/>
    </location>
</feature>
<dbReference type="SUPFAM" id="SSF54695">
    <property type="entry name" value="POZ domain"/>
    <property type="match status" value="1"/>
</dbReference>
<accession>A0AA39GU32</accession>
<sequence length="391" mass="44423">MVPLNPKMKHFSRPNDASHDHSSSTTTTIQRSSAHPQTATQQPQPRLPLTSLKTRPSAELTTVLIGQRQERFKVNKKLLCAASSFFRDRLEDQPHNRPISLWLPGENPAMFALFVEWLHARERFRQYLEETIVVAYEEGEDAAQDIHWAVIRLHLFASSLSLHHLQDLAMDALQDLYLRCDWDVPPGFIEHLYTKCEALPAVRLRRWAVAMVAFSLTGGAHLKFHPQGAETSDPARFQELLDRYPEFAMDYAVHLRKMKSSGLDVRFKNPQLRIPANKLRNEERAFGFRECSFHSHRATVGERRCPHSVARTKSLGSMAGKIVPTPAPVIITPSKHVTPLSAPPPAASSRRDTHDPMPRPLFSRDGDSRRGEDGERQWAVKHIRAKSSVAR</sequence>
<dbReference type="EMBL" id="JAPDFR010000001">
    <property type="protein sequence ID" value="KAK0392574.1"/>
    <property type="molecule type" value="Genomic_DNA"/>
</dbReference>
<feature type="compositionally biased region" description="Basic and acidic residues" evidence="1">
    <location>
        <begin position="349"/>
        <end position="378"/>
    </location>
</feature>
<dbReference type="Proteomes" id="UP001175261">
    <property type="component" value="Unassembled WGS sequence"/>
</dbReference>
<dbReference type="AlphaFoldDB" id="A0AA39GU32"/>
<comment type="caution">
    <text evidence="3">The sequence shown here is derived from an EMBL/GenBank/DDBJ whole genome shotgun (WGS) entry which is preliminary data.</text>
</comment>
<evidence type="ECO:0000313" key="4">
    <source>
        <dbReference type="Proteomes" id="UP001175261"/>
    </source>
</evidence>
<keyword evidence="4" id="KW-1185">Reference proteome</keyword>
<feature type="compositionally biased region" description="Low complexity" evidence="1">
    <location>
        <begin position="36"/>
        <end position="52"/>
    </location>
</feature>
<dbReference type="Pfam" id="PF00651">
    <property type="entry name" value="BTB"/>
    <property type="match status" value="1"/>
</dbReference>
<evidence type="ECO:0000259" key="2">
    <source>
        <dbReference type="Pfam" id="PF00651"/>
    </source>
</evidence>
<name>A0AA39GU32_SARSR</name>
<feature type="region of interest" description="Disordered" evidence="1">
    <location>
        <begin position="334"/>
        <end position="391"/>
    </location>
</feature>
<feature type="domain" description="BTB" evidence="2">
    <location>
        <begin position="59"/>
        <end position="122"/>
    </location>
</feature>